<dbReference type="PANTHER" id="PTHR42840:SF3">
    <property type="entry name" value="BINDING ROSSMANN FOLD OXIDOREDUCTASE, PUTATIVE (AFU_ORTHOLOGUE AFUA_2G10240)-RELATED"/>
    <property type="match status" value="1"/>
</dbReference>
<evidence type="ECO:0000259" key="4">
    <source>
        <dbReference type="Pfam" id="PF01408"/>
    </source>
</evidence>
<evidence type="ECO:0000259" key="6">
    <source>
        <dbReference type="Pfam" id="PF22725"/>
    </source>
</evidence>
<dbReference type="AlphaFoldDB" id="A0A0D3I7B8"/>
<protein>
    <submittedName>
        <fullName evidence="7">Uncharacterized protein</fullName>
    </submittedName>
</protein>
<evidence type="ECO:0000313" key="8">
    <source>
        <dbReference type="Proteomes" id="UP000013827"/>
    </source>
</evidence>
<dbReference type="PaxDb" id="2903-EOD07153"/>
<dbReference type="eggNOG" id="ENOG502RTD3">
    <property type="taxonomic scope" value="Eukaryota"/>
</dbReference>
<dbReference type="InterPro" id="IPR036291">
    <property type="entry name" value="NAD(P)-bd_dom_sf"/>
</dbReference>
<evidence type="ECO:0000256" key="1">
    <source>
        <dbReference type="ARBA" id="ARBA00010928"/>
    </source>
</evidence>
<accession>A0A0D3I7B8</accession>
<dbReference type="STRING" id="2903.R1BBQ2"/>
<dbReference type="Pfam" id="PF01408">
    <property type="entry name" value="GFO_IDH_MocA"/>
    <property type="match status" value="1"/>
</dbReference>
<dbReference type="EnsemblProtists" id="EOD07153">
    <property type="protein sequence ID" value="EOD07153"/>
    <property type="gene ID" value="EMIHUDRAFT_62306"/>
</dbReference>
<dbReference type="KEGG" id="ehx:EMIHUDRAFT_62306"/>
<reference evidence="8" key="1">
    <citation type="journal article" date="2013" name="Nature">
        <title>Pan genome of the phytoplankton Emiliania underpins its global distribution.</title>
        <authorList>
            <person name="Read B.A."/>
            <person name="Kegel J."/>
            <person name="Klute M.J."/>
            <person name="Kuo A."/>
            <person name="Lefebvre S.C."/>
            <person name="Maumus F."/>
            <person name="Mayer C."/>
            <person name="Miller J."/>
            <person name="Monier A."/>
            <person name="Salamov A."/>
            <person name="Young J."/>
            <person name="Aguilar M."/>
            <person name="Claverie J.M."/>
            <person name="Frickenhaus S."/>
            <person name="Gonzalez K."/>
            <person name="Herman E.K."/>
            <person name="Lin Y.C."/>
            <person name="Napier J."/>
            <person name="Ogata H."/>
            <person name="Sarno A.F."/>
            <person name="Shmutz J."/>
            <person name="Schroeder D."/>
            <person name="de Vargas C."/>
            <person name="Verret F."/>
            <person name="von Dassow P."/>
            <person name="Valentin K."/>
            <person name="Van de Peer Y."/>
            <person name="Wheeler G."/>
            <person name="Dacks J.B."/>
            <person name="Delwiche C.F."/>
            <person name="Dyhrman S.T."/>
            <person name="Glockner G."/>
            <person name="John U."/>
            <person name="Richards T."/>
            <person name="Worden A.Z."/>
            <person name="Zhang X."/>
            <person name="Grigoriev I.V."/>
            <person name="Allen A.E."/>
            <person name="Bidle K."/>
            <person name="Borodovsky M."/>
            <person name="Bowler C."/>
            <person name="Brownlee C."/>
            <person name="Cock J.M."/>
            <person name="Elias M."/>
            <person name="Gladyshev V.N."/>
            <person name="Groth M."/>
            <person name="Guda C."/>
            <person name="Hadaegh A."/>
            <person name="Iglesias-Rodriguez M.D."/>
            <person name="Jenkins J."/>
            <person name="Jones B.M."/>
            <person name="Lawson T."/>
            <person name="Leese F."/>
            <person name="Lindquist E."/>
            <person name="Lobanov A."/>
            <person name="Lomsadze A."/>
            <person name="Malik S.B."/>
            <person name="Marsh M.E."/>
            <person name="Mackinder L."/>
            <person name="Mock T."/>
            <person name="Mueller-Roeber B."/>
            <person name="Pagarete A."/>
            <person name="Parker M."/>
            <person name="Probert I."/>
            <person name="Quesneville H."/>
            <person name="Raines C."/>
            <person name="Rensing S.A."/>
            <person name="Riano-Pachon D.M."/>
            <person name="Richier S."/>
            <person name="Rokitta S."/>
            <person name="Shiraiwa Y."/>
            <person name="Soanes D.M."/>
            <person name="van der Giezen M."/>
            <person name="Wahlund T.M."/>
            <person name="Williams B."/>
            <person name="Wilson W."/>
            <person name="Wolfe G."/>
            <person name="Wurch L.L."/>
        </authorList>
    </citation>
    <scope>NUCLEOTIDE SEQUENCE</scope>
</reference>
<feature type="domain" description="Gfo/Idh/MocA-like oxidoreductase N-terminal" evidence="4">
    <location>
        <begin position="7"/>
        <end position="115"/>
    </location>
</feature>
<dbReference type="RefSeq" id="XP_005759582.1">
    <property type="nucleotide sequence ID" value="XM_005759525.1"/>
</dbReference>
<dbReference type="Proteomes" id="UP000013827">
    <property type="component" value="Unassembled WGS sequence"/>
</dbReference>
<comment type="similarity">
    <text evidence="1">Belongs to the Gfo/Idh/MocA family.</text>
</comment>
<dbReference type="GeneID" id="17253481"/>
<feature type="domain" description="GFO/IDH/MocA-like oxidoreductase" evidence="6">
    <location>
        <begin position="128"/>
        <end position="180"/>
    </location>
</feature>
<sequence>MVDDNPIGVGIIGAGRIGLVHLEALSSCPDARPVIISNPTLSKAKAAAETYPGMAWTSDDTEVINHPDVDAVWICSPSQASPDSPLRASAAPPIATDLAETIKAAVNLCRAKGVKLMTALQRRFDPNFSRVKRSIAEGTIGETIVVKLCSRDPAPPPLKYVQGGGGIFKDMAIHDLELARCPRVFCLSALCFSFSQAIHDLDMARFLMASEPVATLEVWDQAPYGYDQRAEVLGTKGMMMTDNMHPSTARILSDNQSWVVTGHADMPYDFFMSRYKEAYKQETLAFVRALRRDEPAPCSGRDGLVALIMAIGAGISAEEGRWVRFEEVRSPPYLPTPPHTSPHLPVLPISPHLPTPPHTSRYLPISPVADRAVPAPAPGAAARGHRRHEGVGGGGRDGRRRRRLDQHHARIGHAVGEI</sequence>
<evidence type="ECO:0000259" key="5">
    <source>
        <dbReference type="Pfam" id="PF02894"/>
    </source>
</evidence>
<dbReference type="HOGENOM" id="CLU_023194_0_3_1"/>
<evidence type="ECO:0000256" key="2">
    <source>
        <dbReference type="ARBA" id="ARBA00023002"/>
    </source>
</evidence>
<dbReference type="GO" id="GO:0000166">
    <property type="term" value="F:nucleotide binding"/>
    <property type="evidence" value="ECO:0007669"/>
    <property type="project" value="InterPro"/>
</dbReference>
<keyword evidence="8" id="KW-1185">Reference proteome</keyword>
<dbReference type="InterPro" id="IPR055170">
    <property type="entry name" value="GFO_IDH_MocA-like_dom"/>
</dbReference>
<evidence type="ECO:0000313" key="7">
    <source>
        <dbReference type="EnsemblProtists" id="EOD07153"/>
    </source>
</evidence>
<feature type="domain" description="Gfo/Idh/MocA-like oxidoreductase C-terminal" evidence="5">
    <location>
        <begin position="213"/>
        <end position="324"/>
    </location>
</feature>
<dbReference type="InterPro" id="IPR004104">
    <property type="entry name" value="Gfo/Idh/MocA-like_OxRdtase_C"/>
</dbReference>
<dbReference type="PANTHER" id="PTHR42840">
    <property type="entry name" value="NAD(P)-BINDING ROSSMANN-FOLD SUPERFAMILY PROTEIN-RELATED"/>
    <property type="match status" value="1"/>
</dbReference>
<evidence type="ECO:0000256" key="3">
    <source>
        <dbReference type="SAM" id="MobiDB-lite"/>
    </source>
</evidence>
<keyword evidence="2" id="KW-0560">Oxidoreductase</keyword>
<dbReference type="Pfam" id="PF02894">
    <property type="entry name" value="GFO_IDH_MocA_C"/>
    <property type="match status" value="1"/>
</dbReference>
<dbReference type="GO" id="GO:0006740">
    <property type="term" value="P:NADPH regeneration"/>
    <property type="evidence" value="ECO:0007669"/>
    <property type="project" value="TreeGrafter"/>
</dbReference>
<feature type="compositionally biased region" description="Basic residues" evidence="3">
    <location>
        <begin position="398"/>
        <end position="411"/>
    </location>
</feature>
<proteinExistence type="inferred from homology"/>
<dbReference type="SUPFAM" id="SSF51735">
    <property type="entry name" value="NAD(P)-binding Rossmann-fold domains"/>
    <property type="match status" value="1"/>
</dbReference>
<dbReference type="Gene3D" id="3.40.50.720">
    <property type="entry name" value="NAD(P)-binding Rossmann-like Domain"/>
    <property type="match status" value="1"/>
</dbReference>
<dbReference type="OMA" id="ICQVGFM"/>
<name>A0A0D3I7B8_EMIH1</name>
<dbReference type="InterPro" id="IPR000683">
    <property type="entry name" value="Gfo/Idh/MocA-like_OxRdtase_N"/>
</dbReference>
<dbReference type="Pfam" id="PF22725">
    <property type="entry name" value="GFO_IDH_MocA_C3"/>
    <property type="match status" value="1"/>
</dbReference>
<feature type="region of interest" description="Disordered" evidence="3">
    <location>
        <begin position="345"/>
        <end position="364"/>
    </location>
</feature>
<organism evidence="7 8">
    <name type="scientific">Emiliania huxleyi (strain CCMP1516)</name>
    <dbReference type="NCBI Taxonomy" id="280463"/>
    <lineage>
        <taxon>Eukaryota</taxon>
        <taxon>Haptista</taxon>
        <taxon>Haptophyta</taxon>
        <taxon>Prymnesiophyceae</taxon>
        <taxon>Isochrysidales</taxon>
        <taxon>Noelaerhabdaceae</taxon>
        <taxon>Emiliania</taxon>
    </lineage>
</organism>
<dbReference type="GO" id="GO:0005737">
    <property type="term" value="C:cytoplasm"/>
    <property type="evidence" value="ECO:0007669"/>
    <property type="project" value="TreeGrafter"/>
</dbReference>
<feature type="region of interest" description="Disordered" evidence="3">
    <location>
        <begin position="370"/>
        <end position="418"/>
    </location>
</feature>
<dbReference type="SUPFAM" id="SSF55347">
    <property type="entry name" value="Glyceraldehyde-3-phosphate dehydrogenase-like, C-terminal domain"/>
    <property type="match status" value="1"/>
</dbReference>
<dbReference type="Gene3D" id="3.30.360.10">
    <property type="entry name" value="Dihydrodipicolinate Reductase, domain 2"/>
    <property type="match status" value="1"/>
</dbReference>
<reference evidence="7" key="2">
    <citation type="submission" date="2024-10" db="UniProtKB">
        <authorList>
            <consortium name="EnsemblProtists"/>
        </authorList>
    </citation>
    <scope>IDENTIFICATION</scope>
</reference>
<feature type="compositionally biased region" description="Low complexity" evidence="3">
    <location>
        <begin position="370"/>
        <end position="382"/>
    </location>
</feature>
<dbReference type="GO" id="GO:0016491">
    <property type="term" value="F:oxidoreductase activity"/>
    <property type="evidence" value="ECO:0007669"/>
    <property type="project" value="UniProtKB-KW"/>
</dbReference>